<name>A0A928VYT5_9CYAN</name>
<reference evidence="1" key="1">
    <citation type="submission" date="2020-10" db="EMBL/GenBank/DDBJ databases">
        <authorList>
            <person name="Castelo-Branco R."/>
            <person name="Eusebio N."/>
            <person name="Adriana R."/>
            <person name="Vieira A."/>
            <person name="Brugerolle De Fraissinette N."/>
            <person name="Rezende De Castro R."/>
            <person name="Schneider M.P."/>
            <person name="Vasconcelos V."/>
            <person name="Leao P.N."/>
        </authorList>
    </citation>
    <scope>NUCLEOTIDE SEQUENCE</scope>
    <source>
        <strain evidence="1">LEGE 11467</strain>
    </source>
</reference>
<dbReference type="RefSeq" id="WP_264321027.1">
    <property type="nucleotide sequence ID" value="NZ_JADEXN010000118.1"/>
</dbReference>
<keyword evidence="2" id="KW-1185">Reference proteome</keyword>
<dbReference type="Proteomes" id="UP000621799">
    <property type="component" value="Unassembled WGS sequence"/>
</dbReference>
<dbReference type="AlphaFoldDB" id="A0A928VYT5"/>
<accession>A0A928VYT5</accession>
<comment type="caution">
    <text evidence="1">The sequence shown here is derived from an EMBL/GenBank/DDBJ whole genome shotgun (WGS) entry which is preliminary data.</text>
</comment>
<protein>
    <submittedName>
        <fullName evidence="1">Uncharacterized protein</fullName>
    </submittedName>
</protein>
<organism evidence="1 2">
    <name type="scientific">Zarconia navalis LEGE 11467</name>
    <dbReference type="NCBI Taxonomy" id="1828826"/>
    <lineage>
        <taxon>Bacteria</taxon>
        <taxon>Bacillati</taxon>
        <taxon>Cyanobacteriota</taxon>
        <taxon>Cyanophyceae</taxon>
        <taxon>Oscillatoriophycideae</taxon>
        <taxon>Oscillatoriales</taxon>
        <taxon>Oscillatoriales incertae sedis</taxon>
        <taxon>Zarconia</taxon>
        <taxon>Zarconia navalis</taxon>
    </lineage>
</organism>
<gene>
    <name evidence="1" type="ORF">IQ235_08345</name>
</gene>
<sequence>MTTTVILNPMNPWLCSRTVQERLLQYWEAKQNSESKQTSPSPLITVSIDVAQKTSNSSYEQLGIPATA</sequence>
<proteinExistence type="predicted"/>
<dbReference type="EMBL" id="JADEXN010000118">
    <property type="protein sequence ID" value="MBE9040786.1"/>
    <property type="molecule type" value="Genomic_DNA"/>
</dbReference>
<evidence type="ECO:0000313" key="1">
    <source>
        <dbReference type="EMBL" id="MBE9040786.1"/>
    </source>
</evidence>
<evidence type="ECO:0000313" key="2">
    <source>
        <dbReference type="Proteomes" id="UP000621799"/>
    </source>
</evidence>